<proteinExistence type="predicted"/>
<dbReference type="Proteomes" id="UP000288805">
    <property type="component" value="Unassembled WGS sequence"/>
</dbReference>
<dbReference type="GO" id="GO:0008270">
    <property type="term" value="F:zinc ion binding"/>
    <property type="evidence" value="ECO:0007669"/>
    <property type="project" value="UniProtKB-KW"/>
</dbReference>
<comment type="caution">
    <text evidence="7">The sequence shown here is derived from an EMBL/GenBank/DDBJ whole genome shotgun (WGS) entry which is preliminary data.</text>
</comment>
<organism evidence="7 9">
    <name type="scientific">Vitis vinifera</name>
    <name type="common">Grape</name>
    <dbReference type="NCBI Taxonomy" id="29760"/>
    <lineage>
        <taxon>Eukaryota</taxon>
        <taxon>Viridiplantae</taxon>
        <taxon>Streptophyta</taxon>
        <taxon>Embryophyta</taxon>
        <taxon>Tracheophyta</taxon>
        <taxon>Spermatophyta</taxon>
        <taxon>Magnoliopsida</taxon>
        <taxon>eudicotyledons</taxon>
        <taxon>Gunneridae</taxon>
        <taxon>Pentapetalae</taxon>
        <taxon>rosids</taxon>
        <taxon>Vitales</taxon>
        <taxon>Vitaceae</taxon>
        <taxon>Viteae</taxon>
        <taxon>Vitis</taxon>
    </lineage>
</organism>
<protein>
    <submittedName>
        <fullName evidence="7">E3 ubiquitin-protein ligase ATL4</fullName>
    </submittedName>
</protein>
<feature type="signal peptide" evidence="5">
    <location>
        <begin position="1"/>
        <end position="24"/>
    </location>
</feature>
<dbReference type="PANTHER" id="PTHR45969:SF11">
    <property type="entry name" value="RING_U-BOX SUPERFAMILY PROTEIN"/>
    <property type="match status" value="1"/>
</dbReference>
<dbReference type="EMBL" id="QGNW01000319">
    <property type="protein sequence ID" value="RVW77061.1"/>
    <property type="molecule type" value="Genomic_DNA"/>
</dbReference>
<keyword evidence="5" id="KW-0732">Signal</keyword>
<dbReference type="Gene3D" id="3.30.40.10">
    <property type="entry name" value="Zinc/RING finger domain, C3HC4 (zinc finger)"/>
    <property type="match status" value="1"/>
</dbReference>
<evidence type="ECO:0000313" key="7">
    <source>
        <dbReference type="EMBL" id="RVW28626.1"/>
    </source>
</evidence>
<feature type="chain" id="PRO_5033424008" evidence="5">
    <location>
        <begin position="25"/>
        <end position="136"/>
    </location>
</feature>
<keyword evidence="1" id="KW-0479">Metal-binding</keyword>
<dbReference type="Pfam" id="PF13639">
    <property type="entry name" value="zf-RING_2"/>
    <property type="match status" value="1"/>
</dbReference>
<evidence type="ECO:0000256" key="3">
    <source>
        <dbReference type="ARBA" id="ARBA00022833"/>
    </source>
</evidence>
<dbReference type="InterPro" id="IPR013083">
    <property type="entry name" value="Znf_RING/FYVE/PHD"/>
</dbReference>
<dbReference type="AlphaFoldDB" id="A0A438CZJ8"/>
<evidence type="ECO:0000256" key="1">
    <source>
        <dbReference type="ARBA" id="ARBA00022723"/>
    </source>
</evidence>
<evidence type="ECO:0000256" key="4">
    <source>
        <dbReference type="PROSITE-ProRule" id="PRU00175"/>
    </source>
</evidence>
<keyword evidence="3" id="KW-0862">Zinc</keyword>
<sequence length="136" mass="15416">MENPGNLMHKAAAIVFAVMRWVLSWTLRPSTNCFSSSPSDSMVQQTPSGDLRERLSKSCDTCAVCLNQLRKRDQVRELGNCCHVFHRLCIDTWIDHGYNKTCPLCRAPLLTSTRLGSQPSWAVERLLYLFGDDLLI</sequence>
<dbReference type="InterPro" id="IPR001841">
    <property type="entry name" value="Znf_RING"/>
</dbReference>
<gene>
    <name evidence="7" type="primary">ATL4_1</name>
    <name evidence="8" type="synonym">ATL4_2</name>
    <name evidence="8" type="ORF">CK203_036901</name>
    <name evidence="7" type="ORF">CK203_113319</name>
</gene>
<evidence type="ECO:0000313" key="9">
    <source>
        <dbReference type="Proteomes" id="UP000288805"/>
    </source>
</evidence>
<name>A0A438CZJ8_VITVI</name>
<evidence type="ECO:0000256" key="5">
    <source>
        <dbReference type="SAM" id="SignalP"/>
    </source>
</evidence>
<evidence type="ECO:0000259" key="6">
    <source>
        <dbReference type="PROSITE" id="PS50089"/>
    </source>
</evidence>
<reference evidence="7 9" key="1">
    <citation type="journal article" date="2018" name="PLoS Genet.">
        <title>Population sequencing reveals clonal diversity and ancestral inbreeding in the grapevine cultivar Chardonnay.</title>
        <authorList>
            <person name="Roach M.J."/>
            <person name="Johnson D.L."/>
            <person name="Bohlmann J."/>
            <person name="van Vuuren H.J."/>
            <person name="Jones S.J."/>
            <person name="Pretorius I.S."/>
            <person name="Schmidt S.A."/>
            <person name="Borneman A.R."/>
        </authorList>
    </citation>
    <scope>NUCLEOTIDE SEQUENCE [LARGE SCALE GENOMIC DNA]</scope>
    <source>
        <strain evidence="9">cv. Chardonnay</strain>
        <strain evidence="7">I10V1</strain>
        <tissue evidence="7">Leaf</tissue>
    </source>
</reference>
<accession>A0A438CZJ8</accession>
<evidence type="ECO:0000313" key="8">
    <source>
        <dbReference type="EMBL" id="RVW77061.1"/>
    </source>
</evidence>
<dbReference type="EMBL" id="QGNW01001883">
    <property type="protein sequence ID" value="RVW28626.1"/>
    <property type="molecule type" value="Genomic_DNA"/>
</dbReference>
<dbReference type="PANTHER" id="PTHR45969">
    <property type="entry name" value="RING ZINC FINGER PROTEIN-RELATED"/>
    <property type="match status" value="1"/>
</dbReference>
<dbReference type="SMART" id="SM00184">
    <property type="entry name" value="RING"/>
    <property type="match status" value="1"/>
</dbReference>
<keyword evidence="2 4" id="KW-0863">Zinc-finger</keyword>
<feature type="domain" description="RING-type" evidence="6">
    <location>
        <begin position="62"/>
        <end position="106"/>
    </location>
</feature>
<evidence type="ECO:0000256" key="2">
    <source>
        <dbReference type="ARBA" id="ARBA00022771"/>
    </source>
</evidence>
<dbReference type="SUPFAM" id="SSF57850">
    <property type="entry name" value="RING/U-box"/>
    <property type="match status" value="1"/>
</dbReference>
<dbReference type="PROSITE" id="PS50089">
    <property type="entry name" value="ZF_RING_2"/>
    <property type="match status" value="1"/>
</dbReference>